<dbReference type="GO" id="GO:0005576">
    <property type="term" value="C:extracellular region"/>
    <property type="evidence" value="ECO:0007669"/>
    <property type="project" value="InterPro"/>
</dbReference>
<accession>A0AAW2IHD5</accession>
<dbReference type="Pfam" id="PF01607">
    <property type="entry name" value="CBM_14"/>
    <property type="match status" value="14"/>
</dbReference>
<feature type="domain" description="Chitin-binding type-2" evidence="8">
    <location>
        <begin position="1215"/>
        <end position="1272"/>
    </location>
</feature>
<name>A0AAW2IHD5_9NEOP</name>
<feature type="domain" description="Chitin-binding type-2" evidence="8">
    <location>
        <begin position="938"/>
        <end position="990"/>
    </location>
</feature>
<gene>
    <name evidence="9" type="ORF">PYX00_002236</name>
</gene>
<evidence type="ECO:0000256" key="1">
    <source>
        <dbReference type="ARBA" id="ARBA00022669"/>
    </source>
</evidence>
<feature type="chain" id="PRO_5043946308" description="Chitin-binding type-2 domain-containing protein" evidence="7">
    <location>
        <begin position="32"/>
        <end position="1369"/>
    </location>
</feature>
<evidence type="ECO:0000256" key="2">
    <source>
        <dbReference type="ARBA" id="ARBA00022729"/>
    </source>
</evidence>
<comment type="caution">
    <text evidence="9">The sequence shown here is derived from an EMBL/GenBank/DDBJ whole genome shotgun (WGS) entry which is preliminary data.</text>
</comment>
<dbReference type="PROSITE" id="PS51257">
    <property type="entry name" value="PROKAR_LIPOPROTEIN"/>
    <property type="match status" value="1"/>
</dbReference>
<feature type="domain" description="Chitin-binding type-2" evidence="8">
    <location>
        <begin position="209"/>
        <end position="264"/>
    </location>
</feature>
<reference evidence="9" key="1">
    <citation type="journal article" date="2024" name="Gigascience">
        <title>Chromosome-level genome of the poultry shaft louse Menopon gallinae provides insight into the host-switching and adaptive evolution of parasitic lice.</title>
        <authorList>
            <person name="Xu Y."/>
            <person name="Ma L."/>
            <person name="Liu S."/>
            <person name="Liang Y."/>
            <person name="Liu Q."/>
            <person name="He Z."/>
            <person name="Tian L."/>
            <person name="Duan Y."/>
            <person name="Cai W."/>
            <person name="Li H."/>
            <person name="Song F."/>
        </authorList>
    </citation>
    <scope>NUCLEOTIDE SEQUENCE</scope>
    <source>
        <strain evidence="9">Cailab_2023a</strain>
    </source>
</reference>
<feature type="region of interest" description="Disordered" evidence="6">
    <location>
        <begin position="1276"/>
        <end position="1307"/>
    </location>
</feature>
<proteinExistence type="predicted"/>
<feature type="domain" description="Chitin-binding type-2" evidence="8">
    <location>
        <begin position="802"/>
        <end position="857"/>
    </location>
</feature>
<feature type="domain" description="Chitin-binding type-2" evidence="8">
    <location>
        <begin position="1006"/>
        <end position="1059"/>
    </location>
</feature>
<dbReference type="InterPro" id="IPR002557">
    <property type="entry name" value="Chitin-bd_dom"/>
</dbReference>
<feature type="region of interest" description="Disordered" evidence="6">
    <location>
        <begin position="668"/>
        <end position="689"/>
    </location>
</feature>
<feature type="domain" description="Chitin-binding type-2" evidence="8">
    <location>
        <begin position="745"/>
        <end position="789"/>
    </location>
</feature>
<dbReference type="InterPro" id="IPR051940">
    <property type="entry name" value="Chitin_bind-dev_reg"/>
</dbReference>
<feature type="domain" description="Chitin-binding type-2" evidence="8">
    <location>
        <begin position="1309"/>
        <end position="1364"/>
    </location>
</feature>
<dbReference type="SUPFAM" id="SSF57625">
    <property type="entry name" value="Invertebrate chitin-binding proteins"/>
    <property type="match status" value="16"/>
</dbReference>
<keyword evidence="3" id="KW-0677">Repeat</keyword>
<dbReference type="PANTHER" id="PTHR23301:SF0">
    <property type="entry name" value="CHITIN-BINDING TYPE-2 DOMAIN-CONTAINING PROTEIN-RELATED"/>
    <property type="match status" value="1"/>
</dbReference>
<keyword evidence="4" id="KW-1015">Disulfide bond</keyword>
<feature type="region of interest" description="Disordered" evidence="6">
    <location>
        <begin position="258"/>
        <end position="346"/>
    </location>
</feature>
<feature type="region of interest" description="Disordered" evidence="6">
    <location>
        <begin position="505"/>
        <end position="537"/>
    </location>
</feature>
<feature type="domain" description="Chitin-binding type-2" evidence="8">
    <location>
        <begin position="538"/>
        <end position="593"/>
    </location>
</feature>
<dbReference type="SMART" id="SM00494">
    <property type="entry name" value="ChtBD2"/>
    <property type="match status" value="17"/>
</dbReference>
<organism evidence="9">
    <name type="scientific">Menopon gallinae</name>
    <name type="common">poultry shaft louse</name>
    <dbReference type="NCBI Taxonomy" id="328185"/>
    <lineage>
        <taxon>Eukaryota</taxon>
        <taxon>Metazoa</taxon>
        <taxon>Ecdysozoa</taxon>
        <taxon>Arthropoda</taxon>
        <taxon>Hexapoda</taxon>
        <taxon>Insecta</taxon>
        <taxon>Pterygota</taxon>
        <taxon>Neoptera</taxon>
        <taxon>Paraneoptera</taxon>
        <taxon>Psocodea</taxon>
        <taxon>Troctomorpha</taxon>
        <taxon>Phthiraptera</taxon>
        <taxon>Amblycera</taxon>
        <taxon>Menoponidae</taxon>
        <taxon>Menopon</taxon>
    </lineage>
</organism>
<evidence type="ECO:0000313" key="9">
    <source>
        <dbReference type="EMBL" id="KAL0281171.1"/>
    </source>
</evidence>
<feature type="compositionally biased region" description="Low complexity" evidence="6">
    <location>
        <begin position="278"/>
        <end position="339"/>
    </location>
</feature>
<protein>
    <recommendedName>
        <fullName evidence="8">Chitin-binding type-2 domain-containing protein</fullName>
    </recommendedName>
</protein>
<evidence type="ECO:0000256" key="7">
    <source>
        <dbReference type="SAM" id="SignalP"/>
    </source>
</evidence>
<feature type="compositionally biased region" description="Acidic residues" evidence="6">
    <location>
        <begin position="1284"/>
        <end position="1307"/>
    </location>
</feature>
<feature type="domain" description="Chitin-binding type-2" evidence="8">
    <location>
        <begin position="145"/>
        <end position="198"/>
    </location>
</feature>
<evidence type="ECO:0000259" key="8">
    <source>
        <dbReference type="PROSITE" id="PS50940"/>
    </source>
</evidence>
<keyword evidence="1" id="KW-0147">Chitin-binding</keyword>
<dbReference type="InterPro" id="IPR036508">
    <property type="entry name" value="Chitin-bd_dom_sf"/>
</dbReference>
<evidence type="ECO:0000256" key="6">
    <source>
        <dbReference type="SAM" id="MobiDB-lite"/>
    </source>
</evidence>
<dbReference type="EMBL" id="JARGDH010000001">
    <property type="protein sequence ID" value="KAL0281171.1"/>
    <property type="molecule type" value="Genomic_DNA"/>
</dbReference>
<keyword evidence="2 7" id="KW-0732">Signal</keyword>
<keyword evidence="5" id="KW-0325">Glycoprotein</keyword>
<feature type="domain" description="Chitin-binding type-2" evidence="8">
    <location>
        <begin position="862"/>
        <end position="915"/>
    </location>
</feature>
<dbReference type="PROSITE" id="PS50940">
    <property type="entry name" value="CHIT_BIND_II"/>
    <property type="match status" value="16"/>
</dbReference>
<feature type="domain" description="Chitin-binding type-2" evidence="8">
    <location>
        <begin position="685"/>
        <end position="740"/>
    </location>
</feature>
<dbReference type="PANTHER" id="PTHR23301">
    <property type="entry name" value="CHITIN BINDING PERITROPHIN-A"/>
    <property type="match status" value="1"/>
</dbReference>
<evidence type="ECO:0000256" key="4">
    <source>
        <dbReference type="ARBA" id="ARBA00023157"/>
    </source>
</evidence>
<feature type="compositionally biased region" description="Basic and acidic residues" evidence="6">
    <location>
        <begin position="505"/>
        <end position="525"/>
    </location>
</feature>
<feature type="compositionally biased region" description="Basic and acidic residues" evidence="6">
    <location>
        <begin position="258"/>
        <end position="267"/>
    </location>
</feature>
<sequence>MGTRTELLILKYSLPLILVVVQSCIAAKCNCEGVSTFCLSETEYQFCFDGEIVGDPVPCYTGAVCRNNTECSNAQLCQENITCSTEGTFPKESSIYSFYTCQMDPNTLELVRNDSTCPEGKYFSREVNTCIDEALENGGSLEFVGEICPDRGYFPDPEVREYFYVCSRAGFGTRMQCVDGTAFSPETTSCTPQARCSDREDERTEEDENYKCKAPGTYADPDNCQIYYKCDTKGRAFRKYCTDGTYYDDDERECTRRVPDRCKRDHSSQGTTSERYDQTTQTSQTVDTDSTATTEDITTETPQETTVGNSEDTTTTTSSGSRSTTTERLPTTSTTTSTPQDDDGNESNALCPDAGYFPDLLNCHLYYFCSGVGVGTPVYCPGDTYYDDETTLCTQELPERCRNPETPSDNYTTTVRITTSENGNDSYTTAVPTEETEITTKNTMTPTTRGPEDSGFICPGEGYYPNPANCQSYYICYDWVDPILVSCPENTFYNEVEEVCTREMPDRCRGTDRPSEEKTTVKNEFETSTPPTKTPGNSFQCPADGYHADPVNCQNYYICYNGLPTIPVSCPNGTFFDESTTLCTNEMPERCRKNSTENDQEMPSTTPMPDYNFKCDGTGYYPDPKDCHRYFVCYDTGLAISITCPNGTYYDDEGEFCSPDIPMRCLPEDTEQRPPQTKPPQEDSKFSCPSSGNFPDPNNCNEYWICFGKDIGYSVKCPNGTYYHEDKLFCQEDLPPRCERPEEEDFTCPGDGYFIDPFDCQTYYYCFWGFATKVRCPENTYFDESRSICACNIPNRCKVDERFVCPEVGFFPDPRDCRRYFACNFSGIASSHKCPKGRYFDEKSQTCTYQMPQRCLPVSSDRFVCRVRGYFADPVNCSIFHVCNSTGAKYTGTCQPNTYYHDNAQACLPLVPERCKCQMDEEDFIKTKDDPKTADNTTFDCPGNGLFPDPEDCRKFYVCYGTVRKVTCRDGFFNDETQTCVKEMPKRCRGGETTETQPSTTPHPEEYTCPGNGLFRDPKNCHRFYVCYGTPRLITCQNNNYFNEETKTCEEEMPEQCREDYNGTSETKPSSTPQPEGFTCPGQGIFADPSDCRKFYVCYGTARQVSCRSGTYFNEETKNCDSERPARCDGDQETSTYPSISTSGPGFQCNKPGRYPDPEDCQGFYSCNWRLEVYRHKCRDNGYFNDVTEKCEADIPERCRSDDDRVRSTTEPPSDLTCPERGNFPDLEDCYRYYYCAEEGSQPVSYTCPEKQYFNKNKAKCKKIKRGDECIVQDTHDRDRDEDRDRDDDDDDDDDDNDEDYFSDEGSEEFVCTRPGLFPDFRDCKKFYECSRELKATHKTCSGRTYFNEILRNCSILVSKRCRKSRTFF</sequence>
<evidence type="ECO:0000256" key="3">
    <source>
        <dbReference type="ARBA" id="ARBA00022737"/>
    </source>
</evidence>
<feature type="domain" description="Chitin-binding type-2" evidence="8">
    <location>
        <begin position="455"/>
        <end position="510"/>
    </location>
</feature>
<evidence type="ECO:0000256" key="5">
    <source>
        <dbReference type="ARBA" id="ARBA00023180"/>
    </source>
</evidence>
<feature type="domain" description="Chitin-binding type-2" evidence="8">
    <location>
        <begin position="612"/>
        <end position="667"/>
    </location>
</feature>
<feature type="compositionally biased region" description="Polar residues" evidence="6">
    <location>
        <begin position="526"/>
        <end position="537"/>
    </location>
</feature>
<feature type="domain" description="Chitin-binding type-2" evidence="8">
    <location>
        <begin position="1146"/>
        <end position="1201"/>
    </location>
</feature>
<feature type="signal peptide" evidence="7">
    <location>
        <begin position="1"/>
        <end position="31"/>
    </location>
</feature>
<feature type="domain" description="Chitin-binding type-2" evidence="8">
    <location>
        <begin position="348"/>
        <end position="403"/>
    </location>
</feature>
<feature type="domain" description="Chitin-binding type-2" evidence="8">
    <location>
        <begin position="1077"/>
        <end position="1130"/>
    </location>
</feature>
<dbReference type="GO" id="GO:0008061">
    <property type="term" value="F:chitin binding"/>
    <property type="evidence" value="ECO:0007669"/>
    <property type="project" value="UniProtKB-KW"/>
</dbReference>
<dbReference type="Gene3D" id="2.170.140.10">
    <property type="entry name" value="Chitin binding domain"/>
    <property type="match status" value="15"/>
</dbReference>